<organism evidence="1 2">
    <name type="scientific">Diploptera punctata</name>
    <name type="common">Pacific beetle cockroach</name>
    <dbReference type="NCBI Taxonomy" id="6984"/>
    <lineage>
        <taxon>Eukaryota</taxon>
        <taxon>Metazoa</taxon>
        <taxon>Ecdysozoa</taxon>
        <taxon>Arthropoda</taxon>
        <taxon>Hexapoda</taxon>
        <taxon>Insecta</taxon>
        <taxon>Pterygota</taxon>
        <taxon>Neoptera</taxon>
        <taxon>Polyneoptera</taxon>
        <taxon>Dictyoptera</taxon>
        <taxon>Blattodea</taxon>
        <taxon>Blaberoidea</taxon>
        <taxon>Blaberidae</taxon>
        <taxon>Diplopterinae</taxon>
        <taxon>Diploptera</taxon>
    </lineage>
</organism>
<protein>
    <submittedName>
        <fullName evidence="1">Uncharacterized protein</fullName>
    </submittedName>
</protein>
<name>A0AAD8EMS8_DIPPU</name>
<proteinExistence type="predicted"/>
<evidence type="ECO:0000313" key="1">
    <source>
        <dbReference type="EMBL" id="KAJ9595272.1"/>
    </source>
</evidence>
<sequence length="105" mass="11988">SEPGDSMNIKSYLQIDKIVAQYTVMENESELILTVLMKTCECCSSGDILHLYTIPFDSYEFFQACTIHLPGVYSGFFAKPQLTNVYYGIPHNSRQIHILEINTEE</sequence>
<reference evidence="1" key="2">
    <citation type="submission" date="2023-05" db="EMBL/GenBank/DDBJ databases">
        <authorList>
            <person name="Fouks B."/>
        </authorList>
    </citation>
    <scope>NUCLEOTIDE SEQUENCE</scope>
    <source>
        <strain evidence="1">Stay&amp;Tobe</strain>
        <tissue evidence="1">Testes</tissue>
    </source>
</reference>
<keyword evidence="2" id="KW-1185">Reference proteome</keyword>
<comment type="caution">
    <text evidence="1">The sequence shown here is derived from an EMBL/GenBank/DDBJ whole genome shotgun (WGS) entry which is preliminary data.</text>
</comment>
<dbReference type="EMBL" id="JASPKZ010002650">
    <property type="protein sequence ID" value="KAJ9595272.1"/>
    <property type="molecule type" value="Genomic_DNA"/>
</dbReference>
<feature type="non-terminal residue" evidence="1">
    <location>
        <position position="1"/>
    </location>
</feature>
<dbReference type="Proteomes" id="UP001233999">
    <property type="component" value="Unassembled WGS sequence"/>
</dbReference>
<accession>A0AAD8EMS8</accession>
<evidence type="ECO:0000313" key="2">
    <source>
        <dbReference type="Proteomes" id="UP001233999"/>
    </source>
</evidence>
<gene>
    <name evidence="1" type="ORF">L9F63_027344</name>
</gene>
<dbReference type="AlphaFoldDB" id="A0AAD8EMS8"/>
<reference evidence="1" key="1">
    <citation type="journal article" date="2023" name="IScience">
        <title>Live-bearing cockroach genome reveals convergent evolutionary mechanisms linked to viviparity in insects and beyond.</title>
        <authorList>
            <person name="Fouks B."/>
            <person name="Harrison M.C."/>
            <person name="Mikhailova A.A."/>
            <person name="Marchal E."/>
            <person name="English S."/>
            <person name="Carruthers M."/>
            <person name="Jennings E.C."/>
            <person name="Chiamaka E.L."/>
            <person name="Frigard R.A."/>
            <person name="Pippel M."/>
            <person name="Attardo G.M."/>
            <person name="Benoit J.B."/>
            <person name="Bornberg-Bauer E."/>
            <person name="Tobe S.S."/>
        </authorList>
    </citation>
    <scope>NUCLEOTIDE SEQUENCE</scope>
    <source>
        <strain evidence="1">Stay&amp;Tobe</strain>
    </source>
</reference>
<feature type="non-terminal residue" evidence="1">
    <location>
        <position position="105"/>
    </location>
</feature>